<dbReference type="Proteomes" id="UP000004995">
    <property type="component" value="Unassembled WGS sequence"/>
</dbReference>
<dbReference type="EnsemblPlants" id="KQL12261">
    <property type="protein sequence ID" value="KQL12261"/>
    <property type="gene ID" value="SETIT_009100mg"/>
</dbReference>
<dbReference type="Gramene" id="KQL12261">
    <property type="protein sequence ID" value="KQL12261"/>
    <property type="gene ID" value="SETIT_009100mg"/>
</dbReference>
<dbReference type="AlphaFoldDB" id="K3Y4G2"/>
<keyword evidence="2" id="KW-1185">Reference proteome</keyword>
<evidence type="ECO:0000313" key="1">
    <source>
        <dbReference type="EnsemblPlants" id="KQL12260"/>
    </source>
</evidence>
<reference evidence="1" key="2">
    <citation type="submission" date="2018-08" db="UniProtKB">
        <authorList>
            <consortium name="EnsemblPlants"/>
        </authorList>
    </citation>
    <scope>IDENTIFICATION</scope>
    <source>
        <strain evidence="1">Yugu1</strain>
    </source>
</reference>
<accession>K3Y4G2</accession>
<dbReference type="HOGENOM" id="CLU_2350674_0_0_1"/>
<name>K3Y4G2_SETIT</name>
<organism evidence="1 2">
    <name type="scientific">Setaria italica</name>
    <name type="common">Foxtail millet</name>
    <name type="synonym">Panicum italicum</name>
    <dbReference type="NCBI Taxonomy" id="4555"/>
    <lineage>
        <taxon>Eukaryota</taxon>
        <taxon>Viridiplantae</taxon>
        <taxon>Streptophyta</taxon>
        <taxon>Embryophyta</taxon>
        <taxon>Tracheophyta</taxon>
        <taxon>Spermatophyta</taxon>
        <taxon>Magnoliopsida</taxon>
        <taxon>Liliopsida</taxon>
        <taxon>Poales</taxon>
        <taxon>Poaceae</taxon>
        <taxon>PACMAD clade</taxon>
        <taxon>Panicoideae</taxon>
        <taxon>Panicodae</taxon>
        <taxon>Paniceae</taxon>
        <taxon>Cenchrinae</taxon>
        <taxon>Setaria</taxon>
    </lineage>
</organism>
<protein>
    <submittedName>
        <fullName evidence="1">Uncharacterized protein</fullName>
    </submittedName>
</protein>
<dbReference type="Gramene" id="KQL12260">
    <property type="protein sequence ID" value="KQL12260"/>
    <property type="gene ID" value="SETIT_009100mg"/>
</dbReference>
<sequence>MLLASECGRSHALSALSTFRSKFQLLVQRRSSAACVSILSLSAPVEFSRHAGASSQIHERKVLFNRACCPTQRSAVSTLHGVHCSVLYMNGLNPLQI</sequence>
<proteinExistence type="predicted"/>
<dbReference type="EnsemblPlants" id="KQL12260">
    <property type="protein sequence ID" value="KQL12260"/>
    <property type="gene ID" value="SETIT_009100mg"/>
</dbReference>
<evidence type="ECO:0000313" key="2">
    <source>
        <dbReference type="Proteomes" id="UP000004995"/>
    </source>
</evidence>
<dbReference type="EMBL" id="AGNK02002706">
    <property type="status" value="NOT_ANNOTATED_CDS"/>
    <property type="molecule type" value="Genomic_DNA"/>
</dbReference>
<reference evidence="2" key="1">
    <citation type="journal article" date="2012" name="Nat. Biotechnol.">
        <title>Reference genome sequence of the model plant Setaria.</title>
        <authorList>
            <person name="Bennetzen J.L."/>
            <person name="Schmutz J."/>
            <person name="Wang H."/>
            <person name="Percifield R."/>
            <person name="Hawkins J."/>
            <person name="Pontaroli A.C."/>
            <person name="Estep M."/>
            <person name="Feng L."/>
            <person name="Vaughn J.N."/>
            <person name="Grimwood J."/>
            <person name="Jenkins J."/>
            <person name="Barry K."/>
            <person name="Lindquist E."/>
            <person name="Hellsten U."/>
            <person name="Deshpande S."/>
            <person name="Wang X."/>
            <person name="Wu X."/>
            <person name="Mitros T."/>
            <person name="Triplett J."/>
            <person name="Yang X."/>
            <person name="Ye C.Y."/>
            <person name="Mauro-Herrera M."/>
            <person name="Wang L."/>
            <person name="Li P."/>
            <person name="Sharma M."/>
            <person name="Sharma R."/>
            <person name="Ronald P.C."/>
            <person name="Panaud O."/>
            <person name="Kellogg E.A."/>
            <person name="Brutnell T.P."/>
            <person name="Doust A.N."/>
            <person name="Tuskan G.A."/>
            <person name="Rokhsar D."/>
            <person name="Devos K.M."/>
        </authorList>
    </citation>
    <scope>NUCLEOTIDE SEQUENCE [LARGE SCALE GENOMIC DNA]</scope>
    <source>
        <strain evidence="2">cv. Yugu1</strain>
    </source>
</reference>